<accession>A0A166KR38</accession>
<dbReference type="Gene3D" id="3.40.50.410">
    <property type="entry name" value="von Willebrand factor, type A domain"/>
    <property type="match status" value="1"/>
</dbReference>
<sequence>MKVQLLCALNDTNVDAAQSSNQRQLSISISAIADELAQHLPLNLCLILDKSGSMHGQPIATVIQAVEQLLDRLQPSDSETPTSGDGETPTFGDRISVVAFAGEAQVIIPNQTVQDTASIKDQIHKKLKASGGTAIAEGLQLGITELMKGTKGAVSQAFLLTDGHGESSLRIWKFEIGKDDNKRCLEFAHKAAKINLTINTLGFGNDWNQDLLEKIADAGGGTLAYIERPEQALEQFRHLLQRIQSVRLTNAYLLLSFVPHVRLAEFKPIAQVSPDTIELPVQTETHGGFTVRLGDLMQDMERVVLANIYLGQLPEGKQVIGHLQIRYDDPSVNQQGLVSPMVAIYADVVKPYRPAPNPSVQQSILALAKYRQTQLAETKLQQGDRTGAATMLQTAANTALQIGDQGAATVLQTSATRLQAGEQLSEADLKKTRMVSKTILPDS</sequence>
<dbReference type="SMART" id="SM00327">
    <property type="entry name" value="VWA"/>
    <property type="match status" value="1"/>
</dbReference>
<gene>
    <name evidence="2" type="ORF">A2T98_02130</name>
</gene>
<reference evidence="2 3" key="1">
    <citation type="submission" date="2016-04" db="EMBL/GenBank/DDBJ databases">
        <title>Draft Genome Assembly of the Bloom-forming Cyanobacterium Nodularia spumigena Strain CENA596 in Shrimp Production Ponds.</title>
        <authorList>
            <person name="Popin R.V."/>
            <person name="Rigonato J."/>
            <person name="Abreu V.A."/>
            <person name="Andreote A.P."/>
            <person name="Silveira S.B."/>
            <person name="Odebrecht C."/>
            <person name="Fiore M.F."/>
        </authorList>
    </citation>
    <scope>NUCLEOTIDE SEQUENCE [LARGE SCALE GENOMIC DNA]</scope>
    <source>
        <strain evidence="2 3">CENA596</strain>
    </source>
</reference>
<evidence type="ECO:0000259" key="1">
    <source>
        <dbReference type="PROSITE" id="PS50234"/>
    </source>
</evidence>
<dbReference type="InterPro" id="IPR051266">
    <property type="entry name" value="CLCR"/>
</dbReference>
<proteinExistence type="predicted"/>
<dbReference type="EMBL" id="LWAJ01000021">
    <property type="protein sequence ID" value="KZL51446.1"/>
    <property type="molecule type" value="Genomic_DNA"/>
</dbReference>
<evidence type="ECO:0000313" key="3">
    <source>
        <dbReference type="Proteomes" id="UP000076555"/>
    </source>
</evidence>
<protein>
    <recommendedName>
        <fullName evidence="1">VWFA domain-containing protein</fullName>
    </recommendedName>
</protein>
<dbReference type="PANTHER" id="PTHR10579">
    <property type="entry name" value="CALCIUM-ACTIVATED CHLORIDE CHANNEL REGULATOR"/>
    <property type="match status" value="1"/>
</dbReference>
<dbReference type="Pfam" id="PF00092">
    <property type="entry name" value="VWA"/>
    <property type="match status" value="1"/>
</dbReference>
<dbReference type="Proteomes" id="UP000076555">
    <property type="component" value="Unassembled WGS sequence"/>
</dbReference>
<dbReference type="InterPro" id="IPR036465">
    <property type="entry name" value="vWFA_dom_sf"/>
</dbReference>
<dbReference type="PANTHER" id="PTHR10579:SF43">
    <property type="entry name" value="ZINC FINGER (C3HC4-TYPE RING FINGER) FAMILY PROTEIN"/>
    <property type="match status" value="1"/>
</dbReference>
<evidence type="ECO:0000313" key="2">
    <source>
        <dbReference type="EMBL" id="KZL51446.1"/>
    </source>
</evidence>
<dbReference type="AlphaFoldDB" id="A0A166KR38"/>
<dbReference type="OrthoDB" id="571198at2"/>
<comment type="caution">
    <text evidence="2">The sequence shown here is derived from an EMBL/GenBank/DDBJ whole genome shotgun (WGS) entry which is preliminary data.</text>
</comment>
<name>A0A166KR38_NODSP</name>
<dbReference type="InterPro" id="IPR002035">
    <property type="entry name" value="VWF_A"/>
</dbReference>
<dbReference type="PROSITE" id="PS50234">
    <property type="entry name" value="VWFA"/>
    <property type="match status" value="1"/>
</dbReference>
<dbReference type="SUPFAM" id="SSF53300">
    <property type="entry name" value="vWA-like"/>
    <property type="match status" value="1"/>
</dbReference>
<feature type="domain" description="VWFA" evidence="1">
    <location>
        <begin position="43"/>
        <end position="243"/>
    </location>
</feature>
<dbReference type="RefSeq" id="WP_063871364.1">
    <property type="nucleotide sequence ID" value="NZ_CAWMRI010000021.1"/>
</dbReference>
<organism evidence="2 3">
    <name type="scientific">Nodularia spumigena CENA596</name>
    <dbReference type="NCBI Taxonomy" id="1819295"/>
    <lineage>
        <taxon>Bacteria</taxon>
        <taxon>Bacillati</taxon>
        <taxon>Cyanobacteriota</taxon>
        <taxon>Cyanophyceae</taxon>
        <taxon>Nostocales</taxon>
        <taxon>Nodulariaceae</taxon>
        <taxon>Nodularia</taxon>
    </lineage>
</organism>